<keyword evidence="7 8" id="KW-0472">Membrane</keyword>
<dbReference type="STRING" id="169760.PSTEL_02615"/>
<keyword evidence="10" id="KW-1185">Reference proteome</keyword>
<dbReference type="PANTHER" id="PTHR34975">
    <property type="entry name" value="SPORE GERMINATION PROTEIN A2"/>
    <property type="match status" value="1"/>
</dbReference>
<evidence type="ECO:0000256" key="1">
    <source>
        <dbReference type="ARBA" id="ARBA00004141"/>
    </source>
</evidence>
<keyword evidence="6 8" id="KW-1133">Transmembrane helix</keyword>
<feature type="transmembrane region" description="Helical" evidence="8">
    <location>
        <begin position="337"/>
        <end position="357"/>
    </location>
</feature>
<accession>A0A089LSI0</accession>
<dbReference type="AlphaFoldDB" id="A0A089LSI0"/>
<evidence type="ECO:0000313" key="10">
    <source>
        <dbReference type="Proteomes" id="UP000029507"/>
    </source>
</evidence>
<feature type="transmembrane region" description="Helical" evidence="8">
    <location>
        <begin position="137"/>
        <end position="170"/>
    </location>
</feature>
<keyword evidence="5 8" id="KW-0812">Transmembrane</keyword>
<feature type="transmembrane region" description="Helical" evidence="8">
    <location>
        <begin position="37"/>
        <end position="58"/>
    </location>
</feature>
<dbReference type="EMBL" id="CP009286">
    <property type="protein sequence ID" value="AIQ62178.1"/>
    <property type="molecule type" value="Genomic_DNA"/>
</dbReference>
<dbReference type="InterPro" id="IPR004761">
    <property type="entry name" value="Spore_GerAB"/>
</dbReference>
<sequence>MSNKSHARVSELAIALALFEVGSTSLFLIGGEAKQDAWLAMLIGALAGFLLLLMHLAIHRIDPGLDLFQLYRHYIGKYIGNLINLTFVGYFALEASRNLRDIGEVTITILLPGTPLWSVMLIVILVVSNSVRYGTEVLFLICLVLLPFVAVGYTIIVIMVMLTGLVHFPLMLPVLEYGWRPVIKSAIPDILSFPFGQVVVFLVFYPLTAARPRMIPKVIKAYCASSIFIVIINQINILVLGPVLATNSALPLLQIVQLIKLTNVFERIDPIFTLLMFLSLGTKLAIFSNGAVVGTTRITGISHKKATVLVGGVIYSLAFLFPTYTEFIKVGREIAVKYWWPLFQIGLPALLLIVMHIRRRKRHT</sequence>
<keyword evidence="3" id="KW-0813">Transport</keyword>
<feature type="transmembrane region" description="Helical" evidence="8">
    <location>
        <begin position="105"/>
        <end position="125"/>
    </location>
</feature>
<dbReference type="NCBIfam" id="TIGR00912">
    <property type="entry name" value="2A0309"/>
    <property type="match status" value="1"/>
</dbReference>
<proteinExistence type="inferred from homology"/>
<protein>
    <submittedName>
        <fullName evidence="9">Spore gernimation protein</fullName>
    </submittedName>
</protein>
<organism evidence="9 10">
    <name type="scientific">Paenibacillus stellifer</name>
    <dbReference type="NCBI Taxonomy" id="169760"/>
    <lineage>
        <taxon>Bacteria</taxon>
        <taxon>Bacillati</taxon>
        <taxon>Bacillota</taxon>
        <taxon>Bacilli</taxon>
        <taxon>Bacillales</taxon>
        <taxon>Paenibacillaceae</taxon>
        <taxon>Paenibacillus</taxon>
    </lineage>
</organism>
<evidence type="ECO:0000313" key="9">
    <source>
        <dbReference type="EMBL" id="AIQ62178.1"/>
    </source>
</evidence>
<feature type="transmembrane region" description="Helical" evidence="8">
    <location>
        <begin position="70"/>
        <end position="93"/>
    </location>
</feature>
<dbReference type="KEGG" id="pste:PSTEL_02615"/>
<evidence type="ECO:0000256" key="5">
    <source>
        <dbReference type="ARBA" id="ARBA00022692"/>
    </source>
</evidence>
<comment type="subcellular location">
    <subcellularLocation>
        <location evidence="1">Membrane</location>
        <topology evidence="1">Multi-pass membrane protein</topology>
    </subcellularLocation>
</comment>
<dbReference type="GO" id="GO:0009847">
    <property type="term" value="P:spore germination"/>
    <property type="evidence" value="ECO:0007669"/>
    <property type="project" value="InterPro"/>
</dbReference>
<feature type="transmembrane region" description="Helical" evidence="8">
    <location>
        <begin position="12"/>
        <end position="31"/>
    </location>
</feature>
<evidence type="ECO:0000256" key="3">
    <source>
        <dbReference type="ARBA" id="ARBA00022448"/>
    </source>
</evidence>
<feature type="transmembrane region" description="Helical" evidence="8">
    <location>
        <begin position="221"/>
        <end position="244"/>
    </location>
</feature>
<comment type="similarity">
    <text evidence="2">Belongs to the amino acid-polyamine-organocation (APC) superfamily. Spore germination protein (SGP) (TC 2.A.3.9) family.</text>
</comment>
<evidence type="ECO:0000256" key="6">
    <source>
        <dbReference type="ARBA" id="ARBA00022989"/>
    </source>
</evidence>
<gene>
    <name evidence="9" type="ORF">PSTEL_02615</name>
</gene>
<reference evidence="9 10" key="1">
    <citation type="submission" date="2014-08" db="EMBL/GenBank/DDBJ databases">
        <title>Comparative genomics of the Paenibacillus odorifer group.</title>
        <authorList>
            <person name="den Bakker H.C."/>
            <person name="Tsai Y.-C."/>
            <person name="Martin N."/>
            <person name="Korlach J."/>
            <person name="Wiedmann M."/>
        </authorList>
    </citation>
    <scope>NUCLEOTIDE SEQUENCE [LARGE SCALE GENOMIC DNA]</scope>
    <source>
        <strain evidence="9 10">DSM 14472</strain>
    </source>
</reference>
<evidence type="ECO:0000256" key="7">
    <source>
        <dbReference type="ARBA" id="ARBA00023136"/>
    </source>
</evidence>
<feature type="transmembrane region" description="Helical" evidence="8">
    <location>
        <begin position="306"/>
        <end position="325"/>
    </location>
</feature>
<dbReference type="PANTHER" id="PTHR34975:SF2">
    <property type="entry name" value="SPORE GERMINATION PROTEIN A2"/>
    <property type="match status" value="1"/>
</dbReference>
<evidence type="ECO:0000256" key="2">
    <source>
        <dbReference type="ARBA" id="ARBA00007998"/>
    </source>
</evidence>
<dbReference type="OrthoDB" id="2840438at2"/>
<dbReference type="GO" id="GO:0016020">
    <property type="term" value="C:membrane"/>
    <property type="evidence" value="ECO:0007669"/>
    <property type="project" value="UniProtKB-SubCell"/>
</dbReference>
<feature type="transmembrane region" description="Helical" evidence="8">
    <location>
        <begin position="190"/>
        <end position="209"/>
    </location>
</feature>
<feature type="transmembrane region" description="Helical" evidence="8">
    <location>
        <begin position="271"/>
        <end position="294"/>
    </location>
</feature>
<evidence type="ECO:0000256" key="4">
    <source>
        <dbReference type="ARBA" id="ARBA00022544"/>
    </source>
</evidence>
<keyword evidence="4" id="KW-0309">Germination</keyword>
<evidence type="ECO:0000256" key="8">
    <source>
        <dbReference type="SAM" id="Phobius"/>
    </source>
</evidence>
<dbReference type="HOGENOM" id="CLU_047547_1_1_9"/>
<dbReference type="RefSeq" id="WP_038693280.1">
    <property type="nucleotide sequence ID" value="NZ_CP009286.1"/>
</dbReference>
<dbReference type="Pfam" id="PF03845">
    <property type="entry name" value="Spore_permease"/>
    <property type="match status" value="1"/>
</dbReference>
<name>A0A089LSI0_9BACL</name>
<dbReference type="Proteomes" id="UP000029507">
    <property type="component" value="Chromosome"/>
</dbReference>